<gene>
    <name evidence="3" type="ORF">DP923_14915</name>
</gene>
<dbReference type="Proteomes" id="UP000251692">
    <property type="component" value="Unassembled WGS sequence"/>
</dbReference>
<evidence type="ECO:0000313" key="4">
    <source>
        <dbReference type="Proteomes" id="UP000251692"/>
    </source>
</evidence>
<feature type="chain" id="PRO_5016759110" description="OmpA-like domain-containing protein" evidence="1">
    <location>
        <begin position="27"/>
        <end position="395"/>
    </location>
</feature>
<protein>
    <recommendedName>
        <fullName evidence="2">OmpA-like domain-containing protein</fullName>
    </recommendedName>
</protein>
<feature type="signal peptide" evidence="1">
    <location>
        <begin position="1"/>
        <end position="26"/>
    </location>
</feature>
<proteinExistence type="predicted"/>
<dbReference type="AlphaFoldDB" id="A0A364RC97"/>
<evidence type="ECO:0000313" key="3">
    <source>
        <dbReference type="EMBL" id="RAU81968.1"/>
    </source>
</evidence>
<dbReference type="Gene3D" id="3.30.1330.60">
    <property type="entry name" value="OmpA-like domain"/>
    <property type="match status" value="1"/>
</dbReference>
<reference evidence="3 4" key="2">
    <citation type="submission" date="2018-07" db="EMBL/GenBank/DDBJ databases">
        <title>Pontibacter sp. 2b14 genomic sequence and assembly.</title>
        <authorList>
            <person name="Du Z.-J."/>
        </authorList>
    </citation>
    <scope>NUCLEOTIDE SEQUENCE [LARGE SCALE GENOMIC DNA]</scope>
    <source>
        <strain evidence="3 4">2b14</strain>
    </source>
</reference>
<sequence>MVIGRKMKKIVYTIAFILASGAVANAQSVLKEATHELADITVLQDDLLIYTMKEAGGQYIYTEKRGESGTVKKETILNTGSINTLIGNNPANNEVYVYQKNGRNEEVITFYTLQNGIFEKTGDRALPKLKNHSYNLGLFLSADKNTLLVAAELGKSRGHDDLYLSTWQNNSWSKPKNLGKSINTRQPEFAPFLASDTLYFSRKEADAVYAYSIPFSGGNVAGEAVKLDESINKLNTYNAYYKKQEDRQLWITASTDKATHTAFVLEKTVAAPEQVEEAPVVEVAKPAPAVKIKVAKPSLVMFHNLNITKPASQDMAKLTAFLAKQPEGTALVVKGYSDGYGSAEAKDFVSRNRAVQVQNYIQQNYPTKNFTITLESEVLEQKGKANRKTEVYLMQ</sequence>
<evidence type="ECO:0000259" key="2">
    <source>
        <dbReference type="Pfam" id="PF00691"/>
    </source>
</evidence>
<accession>A0A364RC97</accession>
<evidence type="ECO:0000256" key="1">
    <source>
        <dbReference type="SAM" id="SignalP"/>
    </source>
</evidence>
<keyword evidence="1" id="KW-0732">Signal</keyword>
<name>A0A364RC97_9BACT</name>
<organism evidence="3 4">
    <name type="scientific">Pontibacter arcticus</name>
    <dbReference type="NCBI Taxonomy" id="2080288"/>
    <lineage>
        <taxon>Bacteria</taxon>
        <taxon>Pseudomonadati</taxon>
        <taxon>Bacteroidota</taxon>
        <taxon>Cytophagia</taxon>
        <taxon>Cytophagales</taxon>
        <taxon>Hymenobacteraceae</taxon>
        <taxon>Pontibacter</taxon>
    </lineage>
</organism>
<dbReference type="SUPFAM" id="SSF103088">
    <property type="entry name" value="OmpA-like"/>
    <property type="match status" value="1"/>
</dbReference>
<feature type="domain" description="OmpA-like" evidence="2">
    <location>
        <begin position="306"/>
        <end position="386"/>
    </location>
</feature>
<dbReference type="EMBL" id="QMDV01000004">
    <property type="protein sequence ID" value="RAU81968.1"/>
    <property type="molecule type" value="Genomic_DNA"/>
</dbReference>
<dbReference type="InterPro" id="IPR036737">
    <property type="entry name" value="OmpA-like_sf"/>
</dbReference>
<comment type="caution">
    <text evidence="3">The sequence shown here is derived from an EMBL/GenBank/DDBJ whole genome shotgun (WGS) entry which is preliminary data.</text>
</comment>
<reference evidence="3 4" key="1">
    <citation type="submission" date="2018-06" db="EMBL/GenBank/DDBJ databases">
        <authorList>
            <person name="Liu Z.-W."/>
        </authorList>
    </citation>
    <scope>NUCLEOTIDE SEQUENCE [LARGE SCALE GENOMIC DNA]</scope>
    <source>
        <strain evidence="3 4">2b14</strain>
    </source>
</reference>
<keyword evidence="4" id="KW-1185">Reference proteome</keyword>
<dbReference type="Pfam" id="PF00691">
    <property type="entry name" value="OmpA"/>
    <property type="match status" value="1"/>
</dbReference>
<dbReference type="InterPro" id="IPR006665">
    <property type="entry name" value="OmpA-like"/>
</dbReference>